<reference evidence="1 2" key="1">
    <citation type="submission" date="2023-01" db="EMBL/GenBank/DDBJ databases">
        <authorList>
            <person name="Whitehead M."/>
        </authorList>
    </citation>
    <scope>NUCLEOTIDE SEQUENCE [LARGE SCALE GENOMIC DNA]</scope>
</reference>
<dbReference type="EMBL" id="CARXXK010000001">
    <property type="protein sequence ID" value="CAI6352068.1"/>
    <property type="molecule type" value="Genomic_DNA"/>
</dbReference>
<protein>
    <recommendedName>
        <fullName evidence="3">Secreted protein</fullName>
    </recommendedName>
</protein>
<evidence type="ECO:0000313" key="2">
    <source>
        <dbReference type="Proteomes" id="UP001160148"/>
    </source>
</evidence>
<name>A0AAV0W8D1_9HEMI</name>
<accession>A0AAV0W8D1</accession>
<evidence type="ECO:0000313" key="1">
    <source>
        <dbReference type="EMBL" id="CAI6352068.1"/>
    </source>
</evidence>
<sequence>MMMLLLFVWFSVFPDDEKHFGHLCGNRVKEPARRQFASRDRRWLLVVDGQVFVNVCPAAAFCELGSRVTVALQYPFGCQKSFDAHGTSCVYPGGADAHLGA</sequence>
<gene>
    <name evidence="1" type="ORF">MEUPH1_LOCUS8359</name>
</gene>
<comment type="caution">
    <text evidence="1">The sequence shown here is derived from an EMBL/GenBank/DDBJ whole genome shotgun (WGS) entry which is preliminary data.</text>
</comment>
<organism evidence="1 2">
    <name type="scientific">Macrosiphum euphorbiae</name>
    <name type="common">potato aphid</name>
    <dbReference type="NCBI Taxonomy" id="13131"/>
    <lineage>
        <taxon>Eukaryota</taxon>
        <taxon>Metazoa</taxon>
        <taxon>Ecdysozoa</taxon>
        <taxon>Arthropoda</taxon>
        <taxon>Hexapoda</taxon>
        <taxon>Insecta</taxon>
        <taxon>Pterygota</taxon>
        <taxon>Neoptera</taxon>
        <taxon>Paraneoptera</taxon>
        <taxon>Hemiptera</taxon>
        <taxon>Sternorrhyncha</taxon>
        <taxon>Aphidomorpha</taxon>
        <taxon>Aphidoidea</taxon>
        <taxon>Aphididae</taxon>
        <taxon>Macrosiphini</taxon>
        <taxon>Macrosiphum</taxon>
    </lineage>
</organism>
<dbReference type="Proteomes" id="UP001160148">
    <property type="component" value="Unassembled WGS sequence"/>
</dbReference>
<dbReference type="AlphaFoldDB" id="A0AAV0W8D1"/>
<keyword evidence="2" id="KW-1185">Reference proteome</keyword>
<evidence type="ECO:0008006" key="3">
    <source>
        <dbReference type="Google" id="ProtNLM"/>
    </source>
</evidence>
<proteinExistence type="predicted"/>